<feature type="region of interest" description="Disordered" evidence="1">
    <location>
        <begin position="1"/>
        <end position="35"/>
    </location>
</feature>
<keyword evidence="3" id="KW-1185">Reference proteome</keyword>
<feature type="region of interest" description="Disordered" evidence="1">
    <location>
        <begin position="54"/>
        <end position="76"/>
    </location>
</feature>
<dbReference type="EMBL" id="JAACFV010000087">
    <property type="protein sequence ID" value="KAF7506428.1"/>
    <property type="molecule type" value="Genomic_DNA"/>
</dbReference>
<organism evidence="2 3">
    <name type="scientific">Endocarpon pusillum</name>
    <dbReference type="NCBI Taxonomy" id="364733"/>
    <lineage>
        <taxon>Eukaryota</taxon>
        <taxon>Fungi</taxon>
        <taxon>Dikarya</taxon>
        <taxon>Ascomycota</taxon>
        <taxon>Pezizomycotina</taxon>
        <taxon>Eurotiomycetes</taxon>
        <taxon>Chaetothyriomycetidae</taxon>
        <taxon>Verrucariales</taxon>
        <taxon>Verrucariaceae</taxon>
        <taxon>Endocarpon</taxon>
    </lineage>
</organism>
<feature type="compositionally biased region" description="Basic and acidic residues" evidence="1">
    <location>
        <begin position="17"/>
        <end position="28"/>
    </location>
</feature>
<evidence type="ECO:0000313" key="3">
    <source>
        <dbReference type="Proteomes" id="UP000606974"/>
    </source>
</evidence>
<protein>
    <submittedName>
        <fullName evidence="2">Uncharacterized protein</fullName>
    </submittedName>
</protein>
<proteinExistence type="predicted"/>
<accession>A0A8H7E362</accession>
<comment type="caution">
    <text evidence="2">The sequence shown here is derived from an EMBL/GenBank/DDBJ whole genome shotgun (WGS) entry which is preliminary data.</text>
</comment>
<dbReference type="AlphaFoldDB" id="A0A8H7E362"/>
<gene>
    <name evidence="2" type="ORF">GJ744_011782</name>
</gene>
<reference evidence="2" key="1">
    <citation type="submission" date="2020-02" db="EMBL/GenBank/DDBJ databases">
        <authorList>
            <person name="Palmer J.M."/>
        </authorList>
    </citation>
    <scope>NUCLEOTIDE SEQUENCE</scope>
    <source>
        <strain evidence="2">EPUS1.4</strain>
        <tissue evidence="2">Thallus</tissue>
    </source>
</reference>
<evidence type="ECO:0000256" key="1">
    <source>
        <dbReference type="SAM" id="MobiDB-lite"/>
    </source>
</evidence>
<sequence>MKPEERMSIDGGSDGCEQARSRDSDGRENKKRGSVPPMIVSAFVILMSNVQTVAAGSKPTRPFRRRLLPGYEKDQL</sequence>
<name>A0A8H7E362_9EURO</name>
<dbReference type="Proteomes" id="UP000606974">
    <property type="component" value="Unassembled WGS sequence"/>
</dbReference>
<evidence type="ECO:0000313" key="2">
    <source>
        <dbReference type="EMBL" id="KAF7506428.1"/>
    </source>
</evidence>